<name>A0A2P2N3D1_RHIMU</name>
<dbReference type="EMBL" id="GGEC01056506">
    <property type="protein sequence ID" value="MBX36990.1"/>
    <property type="molecule type" value="Transcribed_RNA"/>
</dbReference>
<reference evidence="1" key="1">
    <citation type="submission" date="2018-02" db="EMBL/GenBank/DDBJ databases">
        <title>Rhizophora mucronata_Transcriptome.</title>
        <authorList>
            <person name="Meera S.P."/>
            <person name="Sreeshan A."/>
            <person name="Augustine A."/>
        </authorList>
    </citation>
    <scope>NUCLEOTIDE SEQUENCE</scope>
    <source>
        <tissue evidence="1">Leaf</tissue>
    </source>
</reference>
<organism evidence="1">
    <name type="scientific">Rhizophora mucronata</name>
    <name type="common">Asiatic mangrove</name>
    <dbReference type="NCBI Taxonomy" id="61149"/>
    <lineage>
        <taxon>Eukaryota</taxon>
        <taxon>Viridiplantae</taxon>
        <taxon>Streptophyta</taxon>
        <taxon>Embryophyta</taxon>
        <taxon>Tracheophyta</taxon>
        <taxon>Spermatophyta</taxon>
        <taxon>Magnoliopsida</taxon>
        <taxon>eudicotyledons</taxon>
        <taxon>Gunneridae</taxon>
        <taxon>Pentapetalae</taxon>
        <taxon>rosids</taxon>
        <taxon>fabids</taxon>
        <taxon>Malpighiales</taxon>
        <taxon>Rhizophoraceae</taxon>
        <taxon>Rhizophora</taxon>
    </lineage>
</organism>
<protein>
    <submittedName>
        <fullName evidence="1">Uncharacterized protein</fullName>
    </submittedName>
</protein>
<dbReference type="AlphaFoldDB" id="A0A2P2N3D1"/>
<proteinExistence type="predicted"/>
<accession>A0A2P2N3D1</accession>
<evidence type="ECO:0000313" key="1">
    <source>
        <dbReference type="EMBL" id="MBX36990.1"/>
    </source>
</evidence>
<sequence length="26" mass="2996">MQEKGKRGAIQVLKKQSYQITCLIKC</sequence>